<dbReference type="PANTHER" id="PTHR42748">
    <property type="entry name" value="NITROGEN METABOLITE REPRESSION PROTEIN NMRA FAMILY MEMBER"/>
    <property type="match status" value="1"/>
</dbReference>
<sequence length="306" mass="34276">MTLMGKQIVTVLGSTGAQGGGVVRALLDQQDWQVRAVTRNSSSKAALRLAELGCEVAEADLNTPATLLEALQGSYGLFAVTNFWDRATRMGEFEQGRNLVRAAKEADIQHFIWSTLPDYQALSAGKYTVPHFTSKARVDTEVKTAGFRHHTFVEAPFYFQNFLTLHAPRKTPDGRELWRYPADKDKCRFPCGDINELGKIVAAALTQPEKAGNGQYLALASDYVCWQDLVDILNAQGHKLDYERVCAEEYDGFFPSAREFRHMMAFWEENHYFGPHGTHKIALANGLIESRLTRFADWATTHMPPG</sequence>
<dbReference type="InterPro" id="IPR036291">
    <property type="entry name" value="NAD(P)-bd_dom_sf"/>
</dbReference>
<evidence type="ECO:0000259" key="3">
    <source>
        <dbReference type="Pfam" id="PF05368"/>
    </source>
</evidence>
<dbReference type="EMBL" id="VTUX01000003">
    <property type="protein sequence ID" value="KAA1192636.1"/>
    <property type="molecule type" value="Genomic_DNA"/>
</dbReference>
<dbReference type="CDD" id="cd05251">
    <property type="entry name" value="NmrA_like_SDR_a"/>
    <property type="match status" value="1"/>
</dbReference>
<dbReference type="Pfam" id="PF05368">
    <property type="entry name" value="NmrA"/>
    <property type="match status" value="1"/>
</dbReference>
<dbReference type="Proteomes" id="UP000323708">
    <property type="component" value="Unassembled WGS sequence"/>
</dbReference>
<comment type="caution">
    <text evidence="4">The sequence shown here is derived from an EMBL/GenBank/DDBJ whole genome shotgun (WGS) entry which is preliminary data.</text>
</comment>
<dbReference type="InterPro" id="IPR008030">
    <property type="entry name" value="NmrA-like"/>
</dbReference>
<organism evidence="4 5">
    <name type="scientific">Pseudohalioglobus sediminis</name>
    <dbReference type="NCBI Taxonomy" id="2606449"/>
    <lineage>
        <taxon>Bacteria</taxon>
        <taxon>Pseudomonadati</taxon>
        <taxon>Pseudomonadota</taxon>
        <taxon>Gammaproteobacteria</taxon>
        <taxon>Cellvibrionales</taxon>
        <taxon>Halieaceae</taxon>
        <taxon>Pseudohalioglobus</taxon>
    </lineage>
</organism>
<protein>
    <submittedName>
        <fullName evidence="4">NmrA/HSCARG family protein</fullName>
    </submittedName>
</protein>
<evidence type="ECO:0000313" key="5">
    <source>
        <dbReference type="Proteomes" id="UP000323708"/>
    </source>
</evidence>
<dbReference type="Gene3D" id="3.90.25.10">
    <property type="entry name" value="UDP-galactose 4-epimerase, domain 1"/>
    <property type="match status" value="1"/>
</dbReference>
<keyword evidence="2" id="KW-0521">NADP</keyword>
<reference evidence="4 5" key="1">
    <citation type="submission" date="2019-09" db="EMBL/GenBank/DDBJ databases">
        <authorList>
            <person name="Chen X.-Y."/>
        </authorList>
    </citation>
    <scope>NUCLEOTIDE SEQUENCE [LARGE SCALE GENOMIC DNA]</scope>
    <source>
        <strain evidence="4 5">NY5</strain>
    </source>
</reference>
<accession>A0A5B0X026</accession>
<feature type="domain" description="NmrA-like" evidence="3">
    <location>
        <begin position="6"/>
        <end position="288"/>
    </location>
</feature>
<dbReference type="RefSeq" id="WP_149610919.1">
    <property type="nucleotide sequence ID" value="NZ_VTUX01000003.1"/>
</dbReference>
<gene>
    <name evidence="4" type="ORF">F0M18_08210</name>
</gene>
<dbReference type="SUPFAM" id="SSF51735">
    <property type="entry name" value="NAD(P)-binding Rossmann-fold domains"/>
    <property type="match status" value="1"/>
</dbReference>
<comment type="similarity">
    <text evidence="1">Belongs to the NmrA-type oxidoreductase family.</text>
</comment>
<proteinExistence type="inferred from homology"/>
<dbReference type="InterPro" id="IPR051164">
    <property type="entry name" value="NmrA-like_oxidored"/>
</dbReference>
<dbReference type="Gene3D" id="3.40.50.720">
    <property type="entry name" value="NAD(P)-binding Rossmann-like Domain"/>
    <property type="match status" value="1"/>
</dbReference>
<evidence type="ECO:0000256" key="2">
    <source>
        <dbReference type="ARBA" id="ARBA00022857"/>
    </source>
</evidence>
<dbReference type="AlphaFoldDB" id="A0A5B0X026"/>
<evidence type="ECO:0000256" key="1">
    <source>
        <dbReference type="ARBA" id="ARBA00006328"/>
    </source>
</evidence>
<keyword evidence="5" id="KW-1185">Reference proteome</keyword>
<name>A0A5B0X026_9GAMM</name>
<dbReference type="PANTHER" id="PTHR42748:SF28">
    <property type="entry name" value="NMRA-LIKE DOMAIN-CONTAINING PROTEIN"/>
    <property type="match status" value="1"/>
</dbReference>
<evidence type="ECO:0000313" key="4">
    <source>
        <dbReference type="EMBL" id="KAA1192636.1"/>
    </source>
</evidence>